<comment type="caution">
    <text evidence="2">The sequence shown here is derived from an EMBL/GenBank/DDBJ whole genome shotgun (WGS) entry which is preliminary data.</text>
</comment>
<accession>A0A4Y2BIT9</accession>
<dbReference type="AlphaFoldDB" id="A0A4Y2BIT9"/>
<protein>
    <submittedName>
        <fullName evidence="2">Protein roadkill</fullName>
    </submittedName>
</protein>
<dbReference type="PROSITE" id="PS50097">
    <property type="entry name" value="BTB"/>
    <property type="match status" value="1"/>
</dbReference>
<evidence type="ECO:0000313" key="3">
    <source>
        <dbReference type="Proteomes" id="UP000499080"/>
    </source>
</evidence>
<evidence type="ECO:0000259" key="1">
    <source>
        <dbReference type="PROSITE" id="PS50097"/>
    </source>
</evidence>
<proteinExistence type="predicted"/>
<reference evidence="2 3" key="1">
    <citation type="journal article" date="2019" name="Sci. Rep.">
        <title>Orb-weaving spider Araneus ventricosus genome elucidates the spidroin gene catalogue.</title>
        <authorList>
            <person name="Kono N."/>
            <person name="Nakamura H."/>
            <person name="Ohtoshi R."/>
            <person name="Moran D.A.P."/>
            <person name="Shinohara A."/>
            <person name="Yoshida Y."/>
            <person name="Fujiwara M."/>
            <person name="Mori M."/>
            <person name="Tomita M."/>
            <person name="Arakawa K."/>
        </authorList>
    </citation>
    <scope>NUCLEOTIDE SEQUENCE [LARGE SCALE GENOMIC DNA]</scope>
</reference>
<feature type="domain" description="BTB" evidence="1">
    <location>
        <begin position="181"/>
        <end position="248"/>
    </location>
</feature>
<dbReference type="PANTHER" id="PTHR24413">
    <property type="entry name" value="SPECKLE-TYPE POZ PROTEIN"/>
    <property type="match status" value="1"/>
</dbReference>
<dbReference type="OrthoDB" id="6436877at2759"/>
<evidence type="ECO:0000313" key="2">
    <source>
        <dbReference type="EMBL" id="GBL91647.1"/>
    </source>
</evidence>
<dbReference type="EMBL" id="BGPR01000080">
    <property type="protein sequence ID" value="GBL91647.1"/>
    <property type="molecule type" value="Genomic_DNA"/>
</dbReference>
<dbReference type="Gene3D" id="3.30.710.10">
    <property type="entry name" value="Potassium Channel Kv1.1, Chain A"/>
    <property type="match status" value="1"/>
</dbReference>
<keyword evidence="3" id="KW-1185">Reference proteome</keyword>
<dbReference type="InterPro" id="IPR000210">
    <property type="entry name" value="BTB/POZ_dom"/>
</dbReference>
<organism evidence="2 3">
    <name type="scientific">Araneus ventricosus</name>
    <name type="common">Orbweaver spider</name>
    <name type="synonym">Epeira ventricosa</name>
    <dbReference type="NCBI Taxonomy" id="182803"/>
    <lineage>
        <taxon>Eukaryota</taxon>
        <taxon>Metazoa</taxon>
        <taxon>Ecdysozoa</taxon>
        <taxon>Arthropoda</taxon>
        <taxon>Chelicerata</taxon>
        <taxon>Arachnida</taxon>
        <taxon>Araneae</taxon>
        <taxon>Araneomorphae</taxon>
        <taxon>Entelegynae</taxon>
        <taxon>Araneoidea</taxon>
        <taxon>Araneidae</taxon>
        <taxon>Araneus</taxon>
    </lineage>
</organism>
<dbReference type="InterPro" id="IPR011333">
    <property type="entry name" value="SKP1/BTB/POZ_sf"/>
</dbReference>
<dbReference type="Proteomes" id="UP000499080">
    <property type="component" value="Unassembled WGS sequence"/>
</dbReference>
<sequence length="342" mass="39166">MALSKVITYNPTEVTEINWVTENFPVIGDIIHSPVIQPIPNCAEKWRIMLQFSKDPHLPNVATRSKVEVFLLKDQSCIEKSNVKLVLHFKYDGGDGFQVGSDTDLPVSTGKENSYLLHSFKSRYIIPQLYKYNKLDVNAKLTVSGYRVYYSSSPHPVIDLDDNCQGLSRDLERLYVDTTSADITFLVEGRKLFSHSAIIRCRSIVLAKMLDQDMLERRTRCVRITDASFQVFDCFLRYLYTAKVNNKSWDTMFNLYPLADKYSVSALKTICSRWLGMNLKVDTVSKCLSLAALHEDMELKQESMQFIRNHLSDVLDTSDWKQLVSNLPQLASETLSFVTSRV</sequence>
<dbReference type="Gene3D" id="1.25.40.420">
    <property type="match status" value="1"/>
</dbReference>
<dbReference type="SMART" id="SM00225">
    <property type="entry name" value="BTB"/>
    <property type="match status" value="1"/>
</dbReference>
<name>A0A4Y2BIT9_ARAVE</name>
<dbReference type="SUPFAM" id="SSF54695">
    <property type="entry name" value="POZ domain"/>
    <property type="match status" value="1"/>
</dbReference>
<gene>
    <name evidence="2" type="primary">rdx_33</name>
    <name evidence="2" type="ORF">AVEN_23688_1</name>
</gene>
<dbReference type="Pfam" id="PF00651">
    <property type="entry name" value="BTB"/>
    <property type="match status" value="1"/>
</dbReference>